<evidence type="ECO:0000313" key="1">
    <source>
        <dbReference type="EMBL" id="CAH2283434.1"/>
    </source>
</evidence>
<reference evidence="1" key="1">
    <citation type="submission" date="2022-03" db="EMBL/GenBank/DDBJ databases">
        <authorList>
            <person name="Alioto T."/>
            <person name="Alioto T."/>
            <person name="Gomez Garrido J."/>
        </authorList>
    </citation>
    <scope>NUCLEOTIDE SEQUENCE</scope>
</reference>
<dbReference type="Proteomes" id="UP001295444">
    <property type="component" value="Chromosome 04"/>
</dbReference>
<dbReference type="AlphaFoldDB" id="A0AAD1RXZ0"/>
<name>A0AAD1RXZ0_PELCU</name>
<protein>
    <submittedName>
        <fullName evidence="1">Uncharacterized protein</fullName>
    </submittedName>
</protein>
<sequence length="113" mass="13071">MDGDNISTSSGDSLDVEAGSDIWSLLHRLRTKADITDMFREMEASLRNAITSIREEMEKIGPRVTDLEDELELTLTEVDQLWQQVIQPQEQMALLHRYVKDLDNRGRQNNLRI</sequence>
<proteinExistence type="predicted"/>
<keyword evidence="2" id="KW-1185">Reference proteome</keyword>
<dbReference type="EMBL" id="OW240915">
    <property type="protein sequence ID" value="CAH2283434.1"/>
    <property type="molecule type" value="Genomic_DNA"/>
</dbReference>
<gene>
    <name evidence="1" type="ORF">PECUL_23A060265</name>
</gene>
<evidence type="ECO:0000313" key="2">
    <source>
        <dbReference type="Proteomes" id="UP001295444"/>
    </source>
</evidence>
<accession>A0AAD1RXZ0</accession>
<organism evidence="1 2">
    <name type="scientific">Pelobates cultripes</name>
    <name type="common">Western spadefoot toad</name>
    <dbReference type="NCBI Taxonomy" id="61616"/>
    <lineage>
        <taxon>Eukaryota</taxon>
        <taxon>Metazoa</taxon>
        <taxon>Chordata</taxon>
        <taxon>Craniata</taxon>
        <taxon>Vertebrata</taxon>
        <taxon>Euteleostomi</taxon>
        <taxon>Amphibia</taxon>
        <taxon>Batrachia</taxon>
        <taxon>Anura</taxon>
        <taxon>Pelobatoidea</taxon>
        <taxon>Pelobatidae</taxon>
        <taxon>Pelobates</taxon>
    </lineage>
</organism>